<keyword evidence="6" id="KW-1185">Reference proteome</keyword>
<evidence type="ECO:0000313" key="6">
    <source>
        <dbReference type="Proteomes" id="UP001157974"/>
    </source>
</evidence>
<dbReference type="Pfam" id="PF11969">
    <property type="entry name" value="DcpS_C"/>
    <property type="match status" value="1"/>
</dbReference>
<evidence type="ECO:0000256" key="2">
    <source>
        <dbReference type="PIRSR" id="PIRSR601310-3"/>
    </source>
</evidence>
<dbReference type="InterPro" id="IPR001310">
    <property type="entry name" value="Histidine_triad_HIT"/>
</dbReference>
<dbReference type="Proteomes" id="UP001157974">
    <property type="component" value="Unassembled WGS sequence"/>
</dbReference>
<feature type="active site" description="Tele-AMP-histidine intermediate" evidence="1">
    <location>
        <position position="80"/>
    </location>
</feature>
<accession>A0AAV8UU94</accession>
<proteinExistence type="predicted"/>
<reference evidence="5 6" key="1">
    <citation type="journal article" date="2023" name="Nat. Commun.">
        <title>Origin of minicircular mitochondrial genomes in red algae.</title>
        <authorList>
            <person name="Lee Y."/>
            <person name="Cho C.H."/>
            <person name="Lee Y.M."/>
            <person name="Park S.I."/>
            <person name="Yang J.H."/>
            <person name="West J.A."/>
            <person name="Bhattacharya D."/>
            <person name="Yoon H.S."/>
        </authorList>
    </citation>
    <scope>NUCLEOTIDE SEQUENCE [LARGE SCALE GENOMIC DNA]</scope>
    <source>
        <strain evidence="5 6">CCMP1338</strain>
        <tissue evidence="5">Whole cell</tissue>
    </source>
</reference>
<name>A0AAV8UU94_9RHOD</name>
<dbReference type="PROSITE" id="PS51084">
    <property type="entry name" value="HIT_2"/>
    <property type="match status" value="1"/>
</dbReference>
<gene>
    <name evidence="5" type="ORF">NDN08_002638</name>
</gene>
<evidence type="ECO:0000313" key="5">
    <source>
        <dbReference type="EMBL" id="KAJ8906141.1"/>
    </source>
</evidence>
<dbReference type="InterPro" id="IPR036265">
    <property type="entry name" value="HIT-like_sf"/>
</dbReference>
<sequence length="123" mass="14390">MVAFHDIRPRAKLHVLVVPKEHIRGSENLGERHLPLLRKMHEVGKQVLSENSGFANSNDLEKDFIFGFHRYPLRSVNHLHMHCLLRPLKHEVFNLSFTEWLPRYGFISLESVFRQIAPIESNA</sequence>
<dbReference type="EMBL" id="JAMWBK010000004">
    <property type="protein sequence ID" value="KAJ8906141.1"/>
    <property type="molecule type" value="Genomic_DNA"/>
</dbReference>
<dbReference type="SUPFAM" id="SSF54197">
    <property type="entry name" value="HIT-like"/>
    <property type="match status" value="1"/>
</dbReference>
<dbReference type="PRINTS" id="PR00332">
    <property type="entry name" value="HISTRIAD"/>
</dbReference>
<dbReference type="Gene3D" id="3.30.428.10">
    <property type="entry name" value="HIT-like"/>
    <property type="match status" value="1"/>
</dbReference>
<dbReference type="AlphaFoldDB" id="A0AAV8UU94"/>
<comment type="caution">
    <text evidence="5">The sequence shown here is derived from an EMBL/GenBank/DDBJ whole genome shotgun (WGS) entry which is preliminary data.</text>
</comment>
<evidence type="ECO:0000256" key="1">
    <source>
        <dbReference type="PIRSR" id="PIRSR601310-1"/>
    </source>
</evidence>
<feature type="short sequence motif" description="Histidine triad motif" evidence="2 3">
    <location>
        <begin position="78"/>
        <end position="82"/>
    </location>
</feature>
<feature type="domain" description="HIT" evidence="4">
    <location>
        <begin position="1"/>
        <end position="93"/>
    </location>
</feature>
<organism evidence="5 6">
    <name type="scientific">Rhodosorus marinus</name>
    <dbReference type="NCBI Taxonomy" id="101924"/>
    <lineage>
        <taxon>Eukaryota</taxon>
        <taxon>Rhodophyta</taxon>
        <taxon>Stylonematophyceae</taxon>
        <taxon>Stylonematales</taxon>
        <taxon>Stylonemataceae</taxon>
        <taxon>Rhodosorus</taxon>
    </lineage>
</organism>
<evidence type="ECO:0000256" key="3">
    <source>
        <dbReference type="PROSITE-ProRule" id="PRU00464"/>
    </source>
</evidence>
<evidence type="ECO:0000259" key="4">
    <source>
        <dbReference type="PROSITE" id="PS51084"/>
    </source>
</evidence>
<dbReference type="PANTHER" id="PTHR12486">
    <property type="entry name" value="APRATAXIN-RELATED"/>
    <property type="match status" value="1"/>
</dbReference>
<protein>
    <recommendedName>
        <fullName evidence="4">HIT domain-containing protein</fullName>
    </recommendedName>
</protein>
<dbReference type="InterPro" id="IPR011146">
    <property type="entry name" value="HIT-like"/>
</dbReference>
<dbReference type="GO" id="GO:0003824">
    <property type="term" value="F:catalytic activity"/>
    <property type="evidence" value="ECO:0007669"/>
    <property type="project" value="InterPro"/>
</dbReference>